<evidence type="ECO:0000259" key="14">
    <source>
        <dbReference type="PROSITE" id="PS51098"/>
    </source>
</evidence>
<dbReference type="Pfam" id="PF00367">
    <property type="entry name" value="PTS_EIIB"/>
    <property type="match status" value="1"/>
</dbReference>
<keyword evidence="7 12" id="KW-0812">Transmembrane</keyword>
<dbReference type="EC" id="2.7.1.193" evidence="16"/>
<dbReference type="InterPro" id="IPR050429">
    <property type="entry name" value="PTS_Glucose_EIICBA"/>
</dbReference>
<keyword evidence="8" id="KW-0418">Kinase</keyword>
<comment type="caution">
    <text evidence="16">The sequence shown here is derived from an EMBL/GenBank/DDBJ whole genome shotgun (WGS) entry which is preliminary data.</text>
</comment>
<feature type="transmembrane region" description="Helical" evidence="12">
    <location>
        <begin position="225"/>
        <end position="245"/>
    </location>
</feature>
<dbReference type="PROSITE" id="PS01035">
    <property type="entry name" value="PTS_EIIB_TYPE_1_CYS"/>
    <property type="match status" value="1"/>
</dbReference>
<dbReference type="SUPFAM" id="SSF51261">
    <property type="entry name" value="Duplicated hybrid motif"/>
    <property type="match status" value="1"/>
</dbReference>
<feature type="domain" description="PTS EIIA type-1" evidence="13">
    <location>
        <begin position="507"/>
        <end position="611"/>
    </location>
</feature>
<dbReference type="Gene3D" id="3.30.1360.60">
    <property type="entry name" value="Glucose permease domain IIB"/>
    <property type="match status" value="1"/>
</dbReference>
<keyword evidence="10 12" id="KW-0472">Membrane</keyword>
<comment type="subcellular location">
    <subcellularLocation>
        <location evidence="1">Cell membrane</location>
        <topology evidence="1">Multi-pass membrane protein</topology>
    </subcellularLocation>
</comment>
<evidence type="ECO:0000256" key="11">
    <source>
        <dbReference type="PROSITE-ProRule" id="PRU00421"/>
    </source>
</evidence>
<dbReference type="PANTHER" id="PTHR30009:SF4">
    <property type="entry name" value="PTS SYSTEM N-ACETYLGLUCOSAMINE-SPECIFIC EIICBA COMPONENT"/>
    <property type="match status" value="1"/>
</dbReference>
<proteinExistence type="predicted"/>
<dbReference type="NCBIfam" id="TIGR00830">
    <property type="entry name" value="PTBA"/>
    <property type="match status" value="1"/>
</dbReference>
<evidence type="ECO:0000256" key="4">
    <source>
        <dbReference type="ARBA" id="ARBA00022597"/>
    </source>
</evidence>
<feature type="transmembrane region" description="Helical" evidence="12">
    <location>
        <begin position="12"/>
        <end position="30"/>
    </location>
</feature>
<dbReference type="InterPro" id="IPR011055">
    <property type="entry name" value="Dup_hybrid_motif"/>
</dbReference>
<dbReference type="InterPro" id="IPR001127">
    <property type="entry name" value="PTS_EIIA_1_perm"/>
</dbReference>
<dbReference type="InterPro" id="IPR003352">
    <property type="entry name" value="PTS_EIIC"/>
</dbReference>
<keyword evidence="17" id="KW-1185">Reference proteome</keyword>
<keyword evidence="3" id="KW-1003">Cell membrane</keyword>
<evidence type="ECO:0000313" key="16">
    <source>
        <dbReference type="EMBL" id="MFB9757393.1"/>
    </source>
</evidence>
<feature type="transmembrane region" description="Helical" evidence="12">
    <location>
        <begin position="36"/>
        <end position="62"/>
    </location>
</feature>
<organism evidence="16 17">
    <name type="scientific">Ectobacillus funiculus</name>
    <dbReference type="NCBI Taxonomy" id="137993"/>
    <lineage>
        <taxon>Bacteria</taxon>
        <taxon>Bacillati</taxon>
        <taxon>Bacillota</taxon>
        <taxon>Bacilli</taxon>
        <taxon>Bacillales</taxon>
        <taxon>Bacillaceae</taxon>
        <taxon>Ectobacillus</taxon>
    </lineage>
</organism>
<dbReference type="NCBIfam" id="TIGR01998">
    <property type="entry name" value="PTS-II-BC-nag"/>
    <property type="match status" value="1"/>
</dbReference>
<protein>
    <submittedName>
        <fullName evidence="16">N-acetylglucosamine-specific PTS transporter subunit IIBC</fullName>
        <ecNumber evidence="16">2.7.1.193</ecNumber>
    </submittedName>
</protein>
<dbReference type="Gene3D" id="2.70.70.10">
    <property type="entry name" value="Glucose Permease (Domain IIA)"/>
    <property type="match status" value="1"/>
</dbReference>
<dbReference type="SUPFAM" id="SSF55604">
    <property type="entry name" value="Glucose permease domain IIB"/>
    <property type="match status" value="1"/>
</dbReference>
<feature type="transmembrane region" description="Helical" evidence="12">
    <location>
        <begin position="156"/>
        <end position="178"/>
    </location>
</feature>
<dbReference type="Pfam" id="PF02378">
    <property type="entry name" value="PTS_EIIC"/>
    <property type="match status" value="1"/>
</dbReference>
<feature type="transmembrane region" description="Helical" evidence="12">
    <location>
        <begin position="92"/>
        <end position="110"/>
    </location>
</feature>
<dbReference type="InterPro" id="IPR001996">
    <property type="entry name" value="PTS_IIB_1"/>
</dbReference>
<feature type="transmembrane region" description="Helical" evidence="12">
    <location>
        <begin position="275"/>
        <end position="300"/>
    </location>
</feature>
<feature type="transmembrane region" description="Helical" evidence="12">
    <location>
        <begin position="130"/>
        <end position="150"/>
    </location>
</feature>
<dbReference type="RefSeq" id="WP_379947711.1">
    <property type="nucleotide sequence ID" value="NZ_JBHMAF010000010.1"/>
</dbReference>
<accession>A0ABV5WA94</accession>
<evidence type="ECO:0000256" key="7">
    <source>
        <dbReference type="ARBA" id="ARBA00022692"/>
    </source>
</evidence>
<keyword evidence="5 16" id="KW-0808">Transferase</keyword>
<dbReference type="Pfam" id="PF00358">
    <property type="entry name" value="PTS_EIIA_1"/>
    <property type="match status" value="1"/>
</dbReference>
<dbReference type="PROSITE" id="PS51098">
    <property type="entry name" value="PTS_EIIB_TYPE_1"/>
    <property type="match status" value="1"/>
</dbReference>
<dbReference type="InterPro" id="IPR018113">
    <property type="entry name" value="PTrfase_EIIB_Cys"/>
</dbReference>
<dbReference type="InterPro" id="IPR013013">
    <property type="entry name" value="PTS_EIIC_1"/>
</dbReference>
<evidence type="ECO:0000256" key="2">
    <source>
        <dbReference type="ARBA" id="ARBA00022448"/>
    </source>
</evidence>
<dbReference type="Proteomes" id="UP001589609">
    <property type="component" value="Unassembled WGS sequence"/>
</dbReference>
<dbReference type="InterPro" id="IPR010974">
    <property type="entry name" value="PTS_IIBC_nag"/>
</dbReference>
<evidence type="ECO:0000256" key="12">
    <source>
        <dbReference type="SAM" id="Phobius"/>
    </source>
</evidence>
<evidence type="ECO:0000259" key="13">
    <source>
        <dbReference type="PROSITE" id="PS51093"/>
    </source>
</evidence>
<gene>
    <name evidence="16" type="primary">nagE</name>
    <name evidence="16" type="ORF">ACFFMS_02380</name>
</gene>
<feature type="domain" description="PTS EIIC type-1" evidence="15">
    <location>
        <begin position="1"/>
        <end position="361"/>
    </location>
</feature>
<dbReference type="PROSITE" id="PS51103">
    <property type="entry name" value="PTS_EIIC_TYPE_1"/>
    <property type="match status" value="1"/>
</dbReference>
<feature type="transmembrane region" description="Helical" evidence="12">
    <location>
        <begin position="252"/>
        <end position="269"/>
    </location>
</feature>
<feature type="transmembrane region" description="Helical" evidence="12">
    <location>
        <begin position="69"/>
        <end position="86"/>
    </location>
</feature>
<evidence type="ECO:0000256" key="5">
    <source>
        <dbReference type="ARBA" id="ARBA00022679"/>
    </source>
</evidence>
<name>A0ABV5WA94_9BACI</name>
<dbReference type="CDD" id="cd00212">
    <property type="entry name" value="PTS_IIB_glc"/>
    <property type="match status" value="1"/>
</dbReference>
<dbReference type="NCBIfam" id="TIGR00826">
    <property type="entry name" value="EIIB_glc"/>
    <property type="match status" value="1"/>
</dbReference>
<dbReference type="PROSITE" id="PS51093">
    <property type="entry name" value="PTS_EIIA_TYPE_1"/>
    <property type="match status" value="1"/>
</dbReference>
<evidence type="ECO:0000256" key="8">
    <source>
        <dbReference type="ARBA" id="ARBA00022777"/>
    </source>
</evidence>
<keyword evidence="2" id="KW-0813">Transport</keyword>
<dbReference type="PANTHER" id="PTHR30009">
    <property type="entry name" value="CYTOCHROME C-TYPE SYNTHESIS PROTEIN AND PTS TRANSMEMBRANE COMPONENT"/>
    <property type="match status" value="1"/>
</dbReference>
<evidence type="ECO:0000259" key="15">
    <source>
        <dbReference type="PROSITE" id="PS51103"/>
    </source>
</evidence>
<feature type="domain" description="PTS EIIB type-1" evidence="14">
    <location>
        <begin position="381"/>
        <end position="463"/>
    </location>
</feature>
<evidence type="ECO:0000256" key="3">
    <source>
        <dbReference type="ARBA" id="ARBA00022475"/>
    </source>
</evidence>
<evidence type="ECO:0000313" key="17">
    <source>
        <dbReference type="Proteomes" id="UP001589609"/>
    </source>
</evidence>
<feature type="active site" description="Phosphocysteine intermediate; for EIIB activity" evidence="11">
    <location>
        <position position="403"/>
    </location>
</feature>
<sequence length="645" mass="68951">MLNFLQKIGKALMLPIAVLPAAALLLRLGQKDLLNIPFMASAGDAVFANLALLFALGIAVGLAKDGNGAAALAGAVGYFVLTKGTAAINENINMAVLGGIISGAVAGVLYNRFHDMKLPEWLGFFAGKRFVPIITSLVMLILAGVFGLIWPPIQSGINALGDWITGAGALGAGIFGLLNRLLIPIGLHHVLNSLVWFVFGEYHGATGDLNRFFAGDPTAGTFMTGFFPVMMFGLPAAAFAMIAAAKKERRKAVAGMLIGLAFTSFLTGITEPIEFLFMFTAPVLYGIHAVLTGISMGLMVALGIHHGFGFSAGALDYVLNFGIAQKPLLILLIGVIYAVLYFGIFYFLIKKLDIKTPGREEEVEEDEAGHETVIQTGDKYTDMGAYFIEDLGGRENITSIDNCATRLRLTIADMTKVNEAALKKHGARGVMKLNKESLQVIVGTNVQFVAEAMKQLAKGGAVREETMIAREKNTASVPSKEDITNLGENDFILPFSGNVMPLSNVPDEVFSSKMMGDGFAIEPTNDILISPIDGEVVNVFPTKHAIGLKTKDGYEILIHIGLDTVKLGGAGFTVFVEAGQKITKGKQLIKIDRAYLQQNAPSIVTPIVFTNLTDDKKLNLQKLGEQQQGATGIITISNREAVAHS</sequence>
<dbReference type="PROSITE" id="PS00371">
    <property type="entry name" value="PTS_EIIA_TYPE_1_HIS"/>
    <property type="match status" value="1"/>
</dbReference>
<reference evidence="16 17" key="1">
    <citation type="submission" date="2024-09" db="EMBL/GenBank/DDBJ databases">
        <authorList>
            <person name="Sun Q."/>
            <person name="Mori K."/>
        </authorList>
    </citation>
    <scope>NUCLEOTIDE SEQUENCE [LARGE SCALE GENOMIC DNA]</scope>
    <source>
        <strain evidence="16 17">JCM 11201</strain>
    </source>
</reference>
<evidence type="ECO:0000256" key="9">
    <source>
        <dbReference type="ARBA" id="ARBA00022989"/>
    </source>
</evidence>
<keyword evidence="6" id="KW-0598">Phosphotransferase system</keyword>
<evidence type="ECO:0000256" key="1">
    <source>
        <dbReference type="ARBA" id="ARBA00004651"/>
    </source>
</evidence>
<evidence type="ECO:0000256" key="10">
    <source>
        <dbReference type="ARBA" id="ARBA00023136"/>
    </source>
</evidence>
<keyword evidence="9 12" id="KW-1133">Transmembrane helix</keyword>
<dbReference type="GO" id="GO:0103111">
    <property type="term" value="F:protein-N(pi)-phosphohistidine--N-acetyl-D-glucosamine phosphotransferase activity"/>
    <property type="evidence" value="ECO:0007669"/>
    <property type="project" value="UniProtKB-EC"/>
</dbReference>
<feature type="transmembrane region" description="Helical" evidence="12">
    <location>
        <begin position="185"/>
        <end position="205"/>
    </location>
</feature>
<dbReference type="EMBL" id="JBHMAF010000010">
    <property type="protein sequence ID" value="MFB9757393.1"/>
    <property type="molecule type" value="Genomic_DNA"/>
</dbReference>
<keyword evidence="4" id="KW-0762">Sugar transport</keyword>
<feature type="transmembrane region" description="Helical" evidence="12">
    <location>
        <begin position="329"/>
        <end position="349"/>
    </location>
</feature>
<evidence type="ECO:0000256" key="6">
    <source>
        <dbReference type="ARBA" id="ARBA00022683"/>
    </source>
</evidence>
<dbReference type="InterPro" id="IPR036878">
    <property type="entry name" value="Glu_permease_IIB"/>
</dbReference>